<reference evidence="1" key="1">
    <citation type="journal article" date="2012" name="Science">
        <title>Fermentation, hydrogen, and sulfur metabolism in multiple uncultivated bacterial phyla.</title>
        <authorList>
            <person name="Wrighton K.C."/>
            <person name="Thomas B.C."/>
            <person name="Sharon I."/>
            <person name="Miller C.S."/>
            <person name="Castelle C.J."/>
            <person name="VerBerkmoes N.C."/>
            <person name="Wilkins M.J."/>
            <person name="Hettich R.L."/>
            <person name="Lipton M.S."/>
            <person name="Williams K.H."/>
            <person name="Long P.E."/>
            <person name="Banfield J.F."/>
        </authorList>
    </citation>
    <scope>NUCLEOTIDE SEQUENCE [LARGE SCALE GENOMIC DNA]</scope>
</reference>
<dbReference type="AlphaFoldDB" id="K1YNC3"/>
<name>K1YNC3_9BACT</name>
<evidence type="ECO:0000313" key="1">
    <source>
        <dbReference type="EMBL" id="EKD44475.1"/>
    </source>
</evidence>
<protein>
    <submittedName>
        <fullName evidence="1">Uncharacterized protein</fullName>
    </submittedName>
</protein>
<comment type="caution">
    <text evidence="1">The sequence shown here is derived from an EMBL/GenBank/DDBJ whole genome shotgun (WGS) entry which is preliminary data.</text>
</comment>
<proteinExistence type="predicted"/>
<accession>K1YNC3</accession>
<sequence>MSPLVLSPRNKDHFNQNVTASSRIVFCVNKFSRLVSLALGITVAANSYASSIPSTPELPTHKHAVPSLKNSSSGNISYSGDIKTSLPPRTPVIQESKTDQAESVSVQPKLRMAKAKKGDSVGSFMYDNFGTIHGWEGRLVNNRTGEMVVNPNTGLIAGQIYVLAWDLEQAITIASIFKTQFAKKMATSKTPEKETMATLKTPEKPYNKFAASEQDFRSIAQNVGLPESQFSKVITLFATFGHHESASQYNAQGSKITNKKSVHFGTKAEWRWQLMPYNKTKWSQQYFGKVLSFEHPENQEKIAFSKFAECYTSHYAAGLSFTSIIKELSGDWYGRWKVMPGQPTTSQYSNKITYLYNQISPHFEPKFGMKDVFGKTASLTYNPIIEGASVSHKNIKGTTPSVKAALSKENPKILLATVSANDARFHEEKPKIRKVLASVNDVRSSNEKKIHAILQIKSPAVSSQSIAFTPVASETTQVVQSLVETEYREEVMEKIQNDTTIKPEVRKSILAKLHKTNLLTLCKNNIEKYEADKMAWTAKEQKEAVTILPNLYKLLAKIEGEMENRMEDHRMIASNSNTYLRAA</sequence>
<organism evidence="1">
    <name type="scientific">uncultured bacterium</name>
    <name type="common">gcode 4</name>
    <dbReference type="NCBI Taxonomy" id="1234023"/>
    <lineage>
        <taxon>Bacteria</taxon>
        <taxon>environmental samples</taxon>
    </lineage>
</organism>
<dbReference type="EMBL" id="AMFJ01028855">
    <property type="protein sequence ID" value="EKD44475.1"/>
    <property type="molecule type" value="Genomic_DNA"/>
</dbReference>
<gene>
    <name evidence="1" type="ORF">ACD_71C00124G0002</name>
</gene>